<comment type="caution">
    <text evidence="2">The sequence shown here is derived from an EMBL/GenBank/DDBJ whole genome shotgun (WGS) entry which is preliminary data.</text>
</comment>
<dbReference type="AlphaFoldDB" id="A0A9D4YYR1"/>
<dbReference type="Proteomes" id="UP001055712">
    <property type="component" value="Unassembled WGS sequence"/>
</dbReference>
<reference evidence="2" key="2">
    <citation type="submission" date="2020-11" db="EMBL/GenBank/DDBJ databases">
        <authorList>
            <person name="Cecchin M."/>
            <person name="Marcolungo L."/>
            <person name="Rossato M."/>
            <person name="Girolomoni L."/>
            <person name="Cosentino E."/>
            <person name="Cuine S."/>
            <person name="Li-Beisson Y."/>
            <person name="Delledonne M."/>
            <person name="Ballottari M."/>
        </authorList>
    </citation>
    <scope>NUCLEOTIDE SEQUENCE</scope>
    <source>
        <strain evidence="2">211/11P</strain>
        <tissue evidence="2">Whole cell</tissue>
    </source>
</reference>
<feature type="transmembrane region" description="Helical" evidence="1">
    <location>
        <begin position="176"/>
        <end position="205"/>
    </location>
</feature>
<organism evidence="2 3">
    <name type="scientific">Chlorella vulgaris</name>
    <name type="common">Green alga</name>
    <dbReference type="NCBI Taxonomy" id="3077"/>
    <lineage>
        <taxon>Eukaryota</taxon>
        <taxon>Viridiplantae</taxon>
        <taxon>Chlorophyta</taxon>
        <taxon>core chlorophytes</taxon>
        <taxon>Trebouxiophyceae</taxon>
        <taxon>Chlorellales</taxon>
        <taxon>Chlorellaceae</taxon>
        <taxon>Chlorella clade</taxon>
        <taxon>Chlorella</taxon>
    </lineage>
</organism>
<evidence type="ECO:0000256" key="1">
    <source>
        <dbReference type="SAM" id="Phobius"/>
    </source>
</evidence>
<keyword evidence="1" id="KW-0472">Membrane</keyword>
<keyword evidence="1" id="KW-0812">Transmembrane</keyword>
<dbReference type="EMBL" id="SIDB01000004">
    <property type="protein sequence ID" value="KAI3433578.1"/>
    <property type="molecule type" value="Genomic_DNA"/>
</dbReference>
<evidence type="ECO:0000313" key="3">
    <source>
        <dbReference type="Proteomes" id="UP001055712"/>
    </source>
</evidence>
<keyword evidence="1" id="KW-1133">Transmembrane helix</keyword>
<proteinExistence type="predicted"/>
<reference evidence="2" key="1">
    <citation type="journal article" date="2019" name="Plant J.">
        <title>Chlorella vulgaris genome assembly and annotation reveals the molecular basis for metabolic acclimation to high light conditions.</title>
        <authorList>
            <person name="Cecchin M."/>
            <person name="Marcolungo L."/>
            <person name="Rossato M."/>
            <person name="Girolomoni L."/>
            <person name="Cosentino E."/>
            <person name="Cuine S."/>
            <person name="Li-Beisson Y."/>
            <person name="Delledonne M."/>
            <person name="Ballottari M."/>
        </authorList>
    </citation>
    <scope>NUCLEOTIDE SEQUENCE</scope>
    <source>
        <strain evidence="2">211/11P</strain>
    </source>
</reference>
<evidence type="ECO:0000313" key="2">
    <source>
        <dbReference type="EMBL" id="KAI3433578.1"/>
    </source>
</evidence>
<keyword evidence="3" id="KW-1185">Reference proteome</keyword>
<accession>A0A9D4YYR1</accession>
<name>A0A9D4YYR1_CHLVU</name>
<protein>
    <submittedName>
        <fullName evidence="2">Uncharacterized protein</fullName>
    </submittedName>
</protein>
<sequence>MLFACASKPAALSAPALTTRHAGGVHLRQTLRPSAAPLVCQRQGASARRLPCPTILAAAGSSSSRQSAFAPATARQAAWAAKVRDLQATQAGRQALLQCAKRLLATHMLYMFFGVWVLRHGLAATAAGASSFAQAVAPLMVPGLRRFLSLLGLVTSMPDAAELAPKLAAELVPPELTAATLCAAMIVATVGVLVLLCVAAMPVWFIKAQLHRLQRMVSALGVLSVVGLFACGARTANNRFPHTSGTHLLLLVDPLAAVTWRSHKTPGGRVQQGEAVAGHRSGWRHLKAVI</sequence>
<gene>
    <name evidence="2" type="ORF">D9Q98_003389</name>
</gene>